<dbReference type="AlphaFoldDB" id="D4Z8V3"/>
<keyword evidence="2" id="KW-1185">Reference proteome</keyword>
<dbReference type="EMBL" id="AP010805">
    <property type="protein sequence ID" value="BAI99035.1"/>
    <property type="molecule type" value="Genomic_DNA"/>
</dbReference>
<dbReference type="KEGG" id="sjp:SJA_P1-00830"/>
<sequence>MEACRLLIAERKQIGTHLGFDLCPVPAWDMLLDLYIAFHEGRETHISSLCLAANIPLSTAHRKVGEMVQEGILQRGFAGGRVTVDLTGKYVEKLDRLFDDLIAAVFADGMYFPNLPCQTLGGKSSLGNQDVAQGAGK</sequence>
<dbReference type="Proteomes" id="UP000007753">
    <property type="component" value="Plasmid pCHQ1"/>
</dbReference>
<gene>
    <name evidence="1" type="ordered locus">SJA_P1-00830</name>
</gene>
<keyword evidence="1" id="KW-0614">Plasmid</keyword>
<reference evidence="1 2" key="1">
    <citation type="journal article" date="2010" name="J. Bacteriol.">
        <title>Complete genome sequence of the representative gamma-hexachlorocyclohexane-degrading bacterium Sphingobium japonicum UT26.</title>
        <authorList>
            <person name="Nagata Y."/>
            <person name="Ohtsubo Y."/>
            <person name="Endo R."/>
            <person name="Ichikawa N."/>
            <person name="Ankai A."/>
            <person name="Oguchi A."/>
            <person name="Fukui S."/>
            <person name="Fujita N."/>
            <person name="Tsuda M."/>
        </authorList>
    </citation>
    <scope>NUCLEOTIDE SEQUENCE [LARGE SCALE GENOMIC DNA]</scope>
    <source>
        <strain evidence="2">DSM 16413 / CCM 7287 / MTCC 6362 / UT26 / NBRC 101211 / UT26S</strain>
        <plasmid evidence="1 2">pCHQ1</plasmid>
    </source>
</reference>
<name>D4Z8V3_SPHIU</name>
<geneLocation type="plasmid" evidence="1 2">
    <name>pCHQ1</name>
</geneLocation>
<accession>D4Z8V3</accession>
<proteinExistence type="predicted"/>
<dbReference type="HOGENOM" id="CLU_152524_1_0_5"/>
<evidence type="ECO:0000313" key="1">
    <source>
        <dbReference type="EMBL" id="BAI99035.1"/>
    </source>
</evidence>
<protein>
    <submittedName>
        <fullName evidence="1">MarR-family transcriptional regulator</fullName>
    </submittedName>
</protein>
<evidence type="ECO:0000313" key="2">
    <source>
        <dbReference type="Proteomes" id="UP000007753"/>
    </source>
</evidence>
<organism evidence="1 2">
    <name type="scientific">Sphingobium indicum (strain DSM 16413 / CCM 7287 / MTCC 6362 / UT26 / NBRC 101211 / UT26S)</name>
    <name type="common">Sphingobium japonicum</name>
    <dbReference type="NCBI Taxonomy" id="452662"/>
    <lineage>
        <taxon>Bacteria</taxon>
        <taxon>Pseudomonadati</taxon>
        <taxon>Pseudomonadota</taxon>
        <taxon>Alphaproteobacteria</taxon>
        <taxon>Sphingomonadales</taxon>
        <taxon>Sphingomonadaceae</taxon>
        <taxon>Sphingobium</taxon>
    </lineage>
</organism>